<comment type="similarity">
    <text evidence="2">Belongs to the TRAFAC class translation factor GTPase superfamily. Classic translation factor GTPase family. EF-Tu/EF-1A subfamily.</text>
</comment>
<feature type="non-terminal residue" evidence="8">
    <location>
        <position position="1"/>
    </location>
</feature>
<keyword evidence="5" id="KW-0648">Protein biosynthesis</keyword>
<evidence type="ECO:0000256" key="1">
    <source>
        <dbReference type="ARBA" id="ARBA00004496"/>
    </source>
</evidence>
<sequence>KREHLNIVFIGHVDAGKSTIGGQLMFLTGNVDKRTLEKYERESREKNRESWYLSWAMDTNEEERAKGKTVECGQGHFTTENKHFTVIDAPGHKSFVPNMISGAAQADVAVLVISARKGEFETGFERGGQTREHAMLVKTAGVHYLIVVINKMDDPTVEWDVERYNECKDKLNPFLKQCGFKKDAEVYFLPVSGFVGVNLTEPAPKGTCDWYTGPALIPLLDSLPKLVRLLDHPFRMPISDKYNDMGTMVMGKVQSGFVRKGQTVALFPNKNKVSIDSILVDDEESDSAQSGDNVKLKLKGISEDAVNPGYVLCARSKPCHVCTTFDAQLVVLEWKSIICPGFNAVLHIHSATEEVILKGLICHVSKKTGKPDKEKGRPRFIKQGDVAIVRLTCNEPVCIETFKDHPHMGRFTLRDEGKTLAIGKVLKLID</sequence>
<gene>
    <name evidence="8" type="ORF">MONBRDRAFT_476</name>
</gene>
<dbReference type="CDD" id="cd04089">
    <property type="entry name" value="eRF3_II"/>
    <property type="match status" value="1"/>
</dbReference>
<dbReference type="RefSeq" id="XP_001744746.1">
    <property type="nucleotide sequence ID" value="XM_001744694.1"/>
</dbReference>
<dbReference type="AlphaFoldDB" id="A9UW29"/>
<dbReference type="Pfam" id="PF22594">
    <property type="entry name" value="GTP-eEF1A_C"/>
    <property type="match status" value="1"/>
</dbReference>
<dbReference type="GeneID" id="5889858"/>
<dbReference type="Gene3D" id="3.40.50.300">
    <property type="entry name" value="P-loop containing nucleotide triphosphate hydrolases"/>
    <property type="match status" value="1"/>
</dbReference>
<dbReference type="Pfam" id="PF03144">
    <property type="entry name" value="GTP_EFTU_D2"/>
    <property type="match status" value="1"/>
</dbReference>
<feature type="domain" description="Tr-type G" evidence="7">
    <location>
        <begin position="2"/>
        <end position="230"/>
    </location>
</feature>
<dbReference type="InterPro" id="IPR009001">
    <property type="entry name" value="Transl_elong_EF1A/Init_IF2_C"/>
</dbReference>
<evidence type="ECO:0000256" key="6">
    <source>
        <dbReference type="ARBA" id="ARBA00023134"/>
    </source>
</evidence>
<dbReference type="FunFam" id="3.40.50.300:FF:000270">
    <property type="entry name" value="Eukaryotic peptide chain release factor GTP-binding subunit ERF3A"/>
    <property type="match status" value="1"/>
</dbReference>
<dbReference type="InterPro" id="IPR027417">
    <property type="entry name" value="P-loop_NTPase"/>
</dbReference>
<dbReference type="Pfam" id="PF00009">
    <property type="entry name" value="GTP_EFTU"/>
    <property type="match status" value="1"/>
</dbReference>
<dbReference type="InParanoid" id="A9UW29"/>
<dbReference type="SUPFAM" id="SSF50465">
    <property type="entry name" value="EF-Tu/eEF-1alpha/eIF2-gamma C-terminal domain"/>
    <property type="match status" value="1"/>
</dbReference>
<evidence type="ECO:0000256" key="3">
    <source>
        <dbReference type="ARBA" id="ARBA00022490"/>
    </source>
</evidence>
<dbReference type="Gene3D" id="2.40.30.10">
    <property type="entry name" value="Translation factors"/>
    <property type="match status" value="2"/>
</dbReference>
<dbReference type="GO" id="GO:0003747">
    <property type="term" value="F:translation release factor activity"/>
    <property type="evidence" value="ECO:0000318"/>
    <property type="project" value="GO_Central"/>
</dbReference>
<dbReference type="InterPro" id="IPR050100">
    <property type="entry name" value="TRAFAC_GTPase_members"/>
</dbReference>
<dbReference type="PROSITE" id="PS51722">
    <property type="entry name" value="G_TR_2"/>
    <property type="match status" value="1"/>
</dbReference>
<dbReference type="PROSITE" id="PS00301">
    <property type="entry name" value="G_TR_1"/>
    <property type="match status" value="1"/>
</dbReference>
<keyword evidence="3" id="KW-0963">Cytoplasm</keyword>
<evidence type="ECO:0000259" key="7">
    <source>
        <dbReference type="PROSITE" id="PS51722"/>
    </source>
</evidence>
<dbReference type="InterPro" id="IPR004161">
    <property type="entry name" value="EFTu-like_2"/>
</dbReference>
<dbReference type="GO" id="GO:0006412">
    <property type="term" value="P:translation"/>
    <property type="evidence" value="ECO:0000318"/>
    <property type="project" value="GO_Central"/>
</dbReference>
<dbReference type="PANTHER" id="PTHR23115">
    <property type="entry name" value="TRANSLATION FACTOR"/>
    <property type="match status" value="1"/>
</dbReference>
<dbReference type="OMA" id="IERYEEC"/>
<dbReference type="FunFam" id="2.40.30.10:FF:000017">
    <property type="entry name" value="Eukaryotic peptide chain release factor GTP-binding subunit"/>
    <property type="match status" value="1"/>
</dbReference>
<accession>A9UW29</accession>
<evidence type="ECO:0000256" key="2">
    <source>
        <dbReference type="ARBA" id="ARBA00007249"/>
    </source>
</evidence>
<feature type="non-terminal residue" evidence="8">
    <location>
        <position position="430"/>
    </location>
</feature>
<keyword evidence="4" id="KW-0547">Nucleotide-binding</keyword>
<protein>
    <recommendedName>
        <fullName evidence="7">Tr-type G domain-containing protein</fullName>
    </recommendedName>
</protein>
<dbReference type="SUPFAM" id="SSF52540">
    <property type="entry name" value="P-loop containing nucleoside triphosphate hydrolases"/>
    <property type="match status" value="1"/>
</dbReference>
<dbReference type="EMBL" id="CH991547">
    <property type="protein sequence ID" value="EDQ90695.1"/>
    <property type="molecule type" value="Genomic_DNA"/>
</dbReference>
<dbReference type="PRINTS" id="PR00315">
    <property type="entry name" value="ELONGATNFCT"/>
</dbReference>
<evidence type="ECO:0000313" key="9">
    <source>
        <dbReference type="Proteomes" id="UP000001357"/>
    </source>
</evidence>
<dbReference type="InterPro" id="IPR031157">
    <property type="entry name" value="G_TR_CS"/>
</dbReference>
<dbReference type="CDD" id="cd03704">
    <property type="entry name" value="eRF3_C_III"/>
    <property type="match status" value="1"/>
</dbReference>
<dbReference type="GO" id="GO:0018444">
    <property type="term" value="C:translation release factor complex"/>
    <property type="evidence" value="ECO:0000318"/>
    <property type="project" value="GO_Central"/>
</dbReference>
<dbReference type="CDD" id="cd01883">
    <property type="entry name" value="EF1_alpha"/>
    <property type="match status" value="1"/>
</dbReference>
<dbReference type="GO" id="GO:0003924">
    <property type="term" value="F:GTPase activity"/>
    <property type="evidence" value="ECO:0000318"/>
    <property type="project" value="GO_Central"/>
</dbReference>
<proteinExistence type="inferred from homology"/>
<dbReference type="GO" id="GO:0005525">
    <property type="term" value="F:GTP binding"/>
    <property type="evidence" value="ECO:0007669"/>
    <property type="project" value="UniProtKB-KW"/>
</dbReference>
<keyword evidence="9" id="KW-1185">Reference proteome</keyword>
<dbReference type="Proteomes" id="UP000001357">
    <property type="component" value="Unassembled WGS sequence"/>
</dbReference>
<evidence type="ECO:0000256" key="4">
    <source>
        <dbReference type="ARBA" id="ARBA00022741"/>
    </source>
</evidence>
<reference evidence="8 9" key="1">
    <citation type="journal article" date="2008" name="Nature">
        <title>The genome of the choanoflagellate Monosiga brevicollis and the origin of metazoans.</title>
        <authorList>
            <consortium name="JGI Sequencing"/>
            <person name="King N."/>
            <person name="Westbrook M.J."/>
            <person name="Young S.L."/>
            <person name="Kuo A."/>
            <person name="Abedin M."/>
            <person name="Chapman J."/>
            <person name="Fairclough S."/>
            <person name="Hellsten U."/>
            <person name="Isogai Y."/>
            <person name="Letunic I."/>
            <person name="Marr M."/>
            <person name="Pincus D."/>
            <person name="Putnam N."/>
            <person name="Rokas A."/>
            <person name="Wright K.J."/>
            <person name="Zuzow R."/>
            <person name="Dirks W."/>
            <person name="Good M."/>
            <person name="Goodstein D."/>
            <person name="Lemons D."/>
            <person name="Li W."/>
            <person name="Lyons J.B."/>
            <person name="Morris A."/>
            <person name="Nichols S."/>
            <person name="Richter D.J."/>
            <person name="Salamov A."/>
            <person name="Bork P."/>
            <person name="Lim W.A."/>
            <person name="Manning G."/>
            <person name="Miller W.T."/>
            <person name="McGinnis W."/>
            <person name="Shapiro H."/>
            <person name="Tjian R."/>
            <person name="Grigoriev I.V."/>
            <person name="Rokhsar D."/>
        </authorList>
    </citation>
    <scope>NUCLEOTIDE SEQUENCE [LARGE SCALE GENOMIC DNA]</scope>
    <source>
        <strain evidence="9">MX1 / ATCC 50154</strain>
    </source>
</reference>
<dbReference type="SUPFAM" id="SSF50447">
    <property type="entry name" value="Translation proteins"/>
    <property type="match status" value="1"/>
</dbReference>
<dbReference type="STRING" id="81824.A9UW29"/>
<dbReference type="InterPro" id="IPR000795">
    <property type="entry name" value="T_Tr_GTP-bd_dom"/>
</dbReference>
<evidence type="ECO:0000313" key="8">
    <source>
        <dbReference type="EMBL" id="EDQ90695.1"/>
    </source>
</evidence>
<comment type="subcellular location">
    <subcellularLocation>
        <location evidence="1">Cytoplasm</location>
    </subcellularLocation>
</comment>
<dbReference type="FunFam" id="2.40.30.10:FF:000020">
    <property type="entry name" value="Translation elongation factor EF-1"/>
    <property type="match status" value="1"/>
</dbReference>
<dbReference type="eggNOG" id="KOG0459">
    <property type="taxonomic scope" value="Eukaryota"/>
</dbReference>
<dbReference type="KEGG" id="mbr:MONBRDRAFT_476"/>
<dbReference type="InterPro" id="IPR009000">
    <property type="entry name" value="Transl_B-barrel_sf"/>
</dbReference>
<dbReference type="InterPro" id="IPR054696">
    <property type="entry name" value="GTP-eEF1A_C"/>
</dbReference>
<evidence type="ECO:0000256" key="5">
    <source>
        <dbReference type="ARBA" id="ARBA00022917"/>
    </source>
</evidence>
<organism evidence="8 9">
    <name type="scientific">Monosiga brevicollis</name>
    <name type="common">Choanoflagellate</name>
    <dbReference type="NCBI Taxonomy" id="81824"/>
    <lineage>
        <taxon>Eukaryota</taxon>
        <taxon>Choanoflagellata</taxon>
        <taxon>Craspedida</taxon>
        <taxon>Salpingoecidae</taxon>
        <taxon>Monosiga</taxon>
    </lineage>
</organism>
<dbReference type="FunCoup" id="A9UW29">
    <property type="interactions" value="1280"/>
</dbReference>
<name>A9UW29_MONBE</name>
<keyword evidence="6" id="KW-0342">GTP-binding</keyword>